<reference evidence="3" key="1">
    <citation type="submission" date="2025-08" db="UniProtKB">
        <authorList>
            <consortium name="RefSeq"/>
        </authorList>
    </citation>
    <scope>IDENTIFICATION</scope>
    <source>
        <strain evidence="3">11010-0011.00</strain>
        <tissue evidence="3">Whole body</tissue>
    </source>
</reference>
<dbReference type="AlphaFoldDB" id="A0A6J2T808"/>
<organism evidence="2 3">
    <name type="scientific">Drosophila lebanonensis</name>
    <name type="common">Fruit fly</name>
    <name type="synonym">Scaptodrosophila lebanonensis</name>
    <dbReference type="NCBI Taxonomy" id="7225"/>
    <lineage>
        <taxon>Eukaryota</taxon>
        <taxon>Metazoa</taxon>
        <taxon>Ecdysozoa</taxon>
        <taxon>Arthropoda</taxon>
        <taxon>Hexapoda</taxon>
        <taxon>Insecta</taxon>
        <taxon>Pterygota</taxon>
        <taxon>Neoptera</taxon>
        <taxon>Endopterygota</taxon>
        <taxon>Diptera</taxon>
        <taxon>Brachycera</taxon>
        <taxon>Muscomorpha</taxon>
        <taxon>Ephydroidea</taxon>
        <taxon>Drosophilidae</taxon>
        <taxon>Scaptodrosophila</taxon>
    </lineage>
</organism>
<evidence type="ECO:0000313" key="3">
    <source>
        <dbReference type="RefSeq" id="XP_030371082.1"/>
    </source>
</evidence>
<dbReference type="GeneID" id="115621553"/>
<gene>
    <name evidence="3" type="primary">LOC115621553</name>
</gene>
<proteinExistence type="predicted"/>
<dbReference type="RefSeq" id="XP_030371082.1">
    <property type="nucleotide sequence ID" value="XM_030515222.1"/>
</dbReference>
<sequence length="119" mass="13555">MSMPTTFPAINCAANVSSPDNLSYVNGNCPKGCVRTLRGRCVPERCTTDWIGWLNRPVTMSCYFHWFLLMLAALVMFLMLGLMVCNLVYEVRLCLRKRRRLRYRRFSGSSSTSSDNSVA</sequence>
<evidence type="ECO:0000313" key="2">
    <source>
        <dbReference type="Proteomes" id="UP000504634"/>
    </source>
</evidence>
<keyword evidence="1" id="KW-0472">Membrane</keyword>
<keyword evidence="2" id="KW-1185">Reference proteome</keyword>
<keyword evidence="1" id="KW-0812">Transmembrane</keyword>
<dbReference type="Proteomes" id="UP000504634">
    <property type="component" value="Unplaced"/>
</dbReference>
<feature type="transmembrane region" description="Helical" evidence="1">
    <location>
        <begin position="63"/>
        <end position="89"/>
    </location>
</feature>
<protein>
    <submittedName>
        <fullName evidence="3">Uncharacterized protein LOC115621553</fullName>
    </submittedName>
</protein>
<name>A0A6J2T808_DROLE</name>
<evidence type="ECO:0000256" key="1">
    <source>
        <dbReference type="SAM" id="Phobius"/>
    </source>
</evidence>
<accession>A0A6J2T808</accession>
<keyword evidence="1" id="KW-1133">Transmembrane helix</keyword>
<dbReference type="OrthoDB" id="7855274at2759"/>